<evidence type="ECO:0000313" key="1">
    <source>
        <dbReference type="EMBL" id="KAJ7611325.1"/>
    </source>
</evidence>
<reference evidence="1" key="1">
    <citation type="submission" date="2023-03" db="EMBL/GenBank/DDBJ databases">
        <title>Massive genome expansion in bonnet fungi (Mycena s.s.) driven by repeated elements and novel gene families across ecological guilds.</title>
        <authorList>
            <consortium name="Lawrence Berkeley National Laboratory"/>
            <person name="Harder C.B."/>
            <person name="Miyauchi S."/>
            <person name="Viragh M."/>
            <person name="Kuo A."/>
            <person name="Thoen E."/>
            <person name="Andreopoulos B."/>
            <person name="Lu D."/>
            <person name="Skrede I."/>
            <person name="Drula E."/>
            <person name="Henrissat B."/>
            <person name="Morin E."/>
            <person name="Kohler A."/>
            <person name="Barry K."/>
            <person name="LaButti K."/>
            <person name="Morin E."/>
            <person name="Salamov A."/>
            <person name="Lipzen A."/>
            <person name="Mereny Z."/>
            <person name="Hegedus B."/>
            <person name="Baldrian P."/>
            <person name="Stursova M."/>
            <person name="Weitz H."/>
            <person name="Taylor A."/>
            <person name="Grigoriev I.V."/>
            <person name="Nagy L.G."/>
            <person name="Martin F."/>
            <person name="Kauserud H."/>
        </authorList>
    </citation>
    <scope>NUCLEOTIDE SEQUENCE</scope>
    <source>
        <strain evidence="1">9284</strain>
    </source>
</reference>
<organism evidence="1 2">
    <name type="scientific">Roridomyces roridus</name>
    <dbReference type="NCBI Taxonomy" id="1738132"/>
    <lineage>
        <taxon>Eukaryota</taxon>
        <taxon>Fungi</taxon>
        <taxon>Dikarya</taxon>
        <taxon>Basidiomycota</taxon>
        <taxon>Agaricomycotina</taxon>
        <taxon>Agaricomycetes</taxon>
        <taxon>Agaricomycetidae</taxon>
        <taxon>Agaricales</taxon>
        <taxon>Marasmiineae</taxon>
        <taxon>Mycenaceae</taxon>
        <taxon>Roridomyces</taxon>
    </lineage>
</organism>
<proteinExistence type="predicted"/>
<dbReference type="EMBL" id="JARKIF010000033">
    <property type="protein sequence ID" value="KAJ7611325.1"/>
    <property type="molecule type" value="Genomic_DNA"/>
</dbReference>
<dbReference type="AlphaFoldDB" id="A0AAD7B5N0"/>
<protein>
    <submittedName>
        <fullName evidence="1">Uncharacterized protein</fullName>
    </submittedName>
</protein>
<name>A0AAD7B5N0_9AGAR</name>
<accession>A0AAD7B5N0</accession>
<sequence>MSEIHKPLIAWPASSLVRTVSAAQQSESAQTPSLFQLQTGSNFTVLSELMAPHLPLSSLIVIFDQGRGKGRGNEANRRWLSEVGIMRELISPRISLGVHSVPLGCRLRAVEKPGPTP</sequence>
<evidence type="ECO:0000313" key="2">
    <source>
        <dbReference type="Proteomes" id="UP001221142"/>
    </source>
</evidence>
<gene>
    <name evidence="1" type="ORF">FB45DRAFT_875516</name>
</gene>
<keyword evidence="2" id="KW-1185">Reference proteome</keyword>
<dbReference type="Proteomes" id="UP001221142">
    <property type="component" value="Unassembled WGS sequence"/>
</dbReference>
<comment type="caution">
    <text evidence="1">The sequence shown here is derived from an EMBL/GenBank/DDBJ whole genome shotgun (WGS) entry which is preliminary data.</text>
</comment>